<evidence type="ECO:0000313" key="2">
    <source>
        <dbReference type="EMBL" id="AGT35600.1"/>
    </source>
</evidence>
<keyword evidence="3" id="KW-1185">Reference proteome</keyword>
<dbReference type="PATRIC" id="fig|1365176.7.peg.1242"/>
<dbReference type="Gene3D" id="3.40.50.1820">
    <property type="entry name" value="alpha/beta hydrolase"/>
    <property type="match status" value="1"/>
</dbReference>
<evidence type="ECO:0000313" key="3">
    <source>
        <dbReference type="Proteomes" id="UP000015543"/>
    </source>
</evidence>
<reference evidence="2 3" key="1">
    <citation type="journal article" date="2013" name="Genome Announc.">
        <title>Complete Genomic Sequence of 'Thermofilum adornatus' Strain 1910bT, a Hyperthermophilic Anaerobic Organotrophic Crenarchaeon.</title>
        <authorList>
            <person name="Dominova I.N."/>
            <person name="Kublanov I.V."/>
            <person name="Podosokorskaya O.A."/>
            <person name="Derbikova K.S."/>
            <person name="Patrushev M.V."/>
            <person name="Toshchakov S.V."/>
        </authorList>
    </citation>
    <scope>NUCLEOTIDE SEQUENCE [LARGE SCALE GENOMIC DNA]</scope>
    <source>
        <strain evidence="3">1910b</strain>
    </source>
</reference>
<dbReference type="InterPro" id="IPR029058">
    <property type="entry name" value="AB_hydrolase_fold"/>
</dbReference>
<dbReference type="PANTHER" id="PTHR43798">
    <property type="entry name" value="MONOACYLGLYCEROL LIPASE"/>
    <property type="match status" value="1"/>
</dbReference>
<organism evidence="2 3">
    <name type="scientific">Thermofilum adornatum</name>
    <dbReference type="NCBI Taxonomy" id="1365176"/>
    <lineage>
        <taxon>Archaea</taxon>
        <taxon>Thermoproteota</taxon>
        <taxon>Thermoprotei</taxon>
        <taxon>Thermofilales</taxon>
        <taxon>Thermofilaceae</taxon>
        <taxon>Thermofilum</taxon>
    </lineage>
</organism>
<dbReference type="EMBL" id="CP006646">
    <property type="protein sequence ID" value="AGT35600.1"/>
    <property type="molecule type" value="Genomic_DNA"/>
</dbReference>
<dbReference type="PANTHER" id="PTHR43798:SF33">
    <property type="entry name" value="HYDROLASE, PUTATIVE (AFU_ORTHOLOGUE AFUA_2G14860)-RELATED"/>
    <property type="match status" value="1"/>
</dbReference>
<dbReference type="KEGG" id="thb:N186_06310"/>
<dbReference type="PRINTS" id="PR00412">
    <property type="entry name" value="EPOXHYDRLASE"/>
</dbReference>
<dbReference type="AlphaFoldDB" id="S5Z8D9"/>
<feature type="domain" description="AB hydrolase-1" evidence="1">
    <location>
        <begin position="36"/>
        <end position="283"/>
    </location>
</feature>
<name>S5Z8D9_9CREN</name>
<protein>
    <recommendedName>
        <fullName evidence="1">AB hydrolase-1 domain-containing protein</fullName>
    </recommendedName>
</protein>
<dbReference type="eggNOG" id="arCOG07416">
    <property type="taxonomic scope" value="Archaea"/>
</dbReference>
<dbReference type="InterPro" id="IPR050266">
    <property type="entry name" value="AB_hydrolase_sf"/>
</dbReference>
<dbReference type="PRINTS" id="PR00111">
    <property type="entry name" value="ABHYDROLASE"/>
</dbReference>
<proteinExistence type="predicted"/>
<dbReference type="SUPFAM" id="SSF53474">
    <property type="entry name" value="alpha/beta-Hydrolases"/>
    <property type="match status" value="1"/>
</dbReference>
<gene>
    <name evidence="2" type="ORF">N186_06310</name>
</gene>
<dbReference type="InterPro" id="IPR000639">
    <property type="entry name" value="Epox_hydrolase-like"/>
</dbReference>
<dbReference type="GO" id="GO:0016020">
    <property type="term" value="C:membrane"/>
    <property type="evidence" value="ECO:0007669"/>
    <property type="project" value="TreeGrafter"/>
</dbReference>
<dbReference type="HOGENOM" id="CLU_808713_0_0_2"/>
<dbReference type="Proteomes" id="UP000015543">
    <property type="component" value="Chromosome"/>
</dbReference>
<dbReference type="Pfam" id="PF00561">
    <property type="entry name" value="Abhydrolase_1"/>
    <property type="match status" value="1"/>
</dbReference>
<sequence length="358" mass="39642">MPRGVSFTSSVELRSRKLSKDFSLSYRFLSRNSKKAVVLIHGNLSSSLIWEDFMPKIPSEYDVVAPDLRGFGESGRKPVDATRGLKDFSDDILQLMLQLKYEGYIVVGHSLGGAVALQTVIDAPAQVKIEKVVIVDPMSPYGFGGTKDEHGTPCYDDYAGSGAGLVAKYNPDFVRLLKEKYTGVDHPAAPANVAKTFFADDFVVSEELLNKLLKMLFSAEVNEDNYPGDYVDSPNWPYVAPGTRGVLNAMSPKYLKMRGLLDVAQKPPILWVHGTKDVIVSDSSLLDVGTLGLMGFIPGYPGQDKFPPQPMVKQIRSFLESYVERGGYYEKFTVEGAGHTPFIEKPEDFLNKFVDFVR</sequence>
<evidence type="ECO:0000259" key="1">
    <source>
        <dbReference type="Pfam" id="PF00561"/>
    </source>
</evidence>
<accession>S5Z8D9</accession>
<dbReference type="InterPro" id="IPR000073">
    <property type="entry name" value="AB_hydrolase_1"/>
</dbReference>
<dbReference type="GO" id="GO:0003824">
    <property type="term" value="F:catalytic activity"/>
    <property type="evidence" value="ECO:0007669"/>
    <property type="project" value="InterPro"/>
</dbReference>